<dbReference type="Pfam" id="PF00903">
    <property type="entry name" value="Glyoxalase"/>
    <property type="match status" value="1"/>
</dbReference>
<dbReference type="NCBIfam" id="NF041414">
    <property type="entry name" value="ArsI_CadI_VOC"/>
    <property type="match status" value="1"/>
</dbReference>
<organism evidence="2 3">
    <name type="scientific">Parazoarcus communis</name>
    <dbReference type="NCBI Taxonomy" id="41977"/>
    <lineage>
        <taxon>Bacteria</taxon>
        <taxon>Pseudomonadati</taxon>
        <taxon>Pseudomonadota</taxon>
        <taxon>Betaproteobacteria</taxon>
        <taxon>Rhodocyclales</taxon>
        <taxon>Zoogloeaceae</taxon>
        <taxon>Parazoarcus</taxon>
    </lineage>
</organism>
<dbReference type="GO" id="GO:0046686">
    <property type="term" value="P:response to cadmium ion"/>
    <property type="evidence" value="ECO:0007669"/>
    <property type="project" value="TreeGrafter"/>
</dbReference>
<dbReference type="InterPro" id="IPR052393">
    <property type="entry name" value="Cadmium-induced_rsp"/>
</dbReference>
<dbReference type="KEGG" id="acom:CEW83_17385"/>
<dbReference type="AlphaFoldDB" id="A0A2U8GTM0"/>
<evidence type="ECO:0000313" key="2">
    <source>
        <dbReference type="EMBL" id="AWI76774.1"/>
    </source>
</evidence>
<feature type="domain" description="VOC" evidence="1">
    <location>
        <begin position="2"/>
        <end position="117"/>
    </location>
</feature>
<sequence>MKRFHVHLAVDDLATSIAFYSRLFGQSPSKQQQDYAKWMLDDPRLNFAISARGHATGLNHFGMQTDSPEELADLKALADDASGGMTLDQGEANCCYARSEKHWTVDPQGVAWEHFFTMGDIATYGEDAAVQVGACCAPSDAPDAAATQASAACCVPGVAGRNQDSCCR</sequence>
<dbReference type="InterPro" id="IPR037523">
    <property type="entry name" value="VOC_core"/>
</dbReference>
<keyword evidence="2" id="KW-0560">Oxidoreductase</keyword>
<dbReference type="SUPFAM" id="SSF54593">
    <property type="entry name" value="Glyoxalase/Bleomycin resistance protein/Dihydroxybiphenyl dioxygenase"/>
    <property type="match status" value="1"/>
</dbReference>
<protein>
    <submittedName>
        <fullName evidence="2">Glyoxalase/bleomycin resistance/dioxygenase family protein</fullName>
    </submittedName>
</protein>
<reference evidence="2 3" key="1">
    <citation type="submission" date="2017-06" db="EMBL/GenBank/DDBJ databases">
        <title>Azoarcus.</title>
        <authorList>
            <person name="Woo J.-H."/>
            <person name="Kim H.-S."/>
        </authorList>
    </citation>
    <scope>NUCLEOTIDE SEQUENCE [LARGE SCALE GENOMIC DNA]</scope>
    <source>
        <strain evidence="2 3">TSPY31</strain>
    </source>
</reference>
<dbReference type="InterPro" id="IPR029068">
    <property type="entry name" value="Glyas_Bleomycin-R_OHBP_Dase"/>
</dbReference>
<dbReference type="Proteomes" id="UP000244930">
    <property type="component" value="Chromosome"/>
</dbReference>
<dbReference type="InterPro" id="IPR049789">
    <property type="entry name" value="ArsI/CadI-like"/>
</dbReference>
<dbReference type="PANTHER" id="PTHR41294:SF1">
    <property type="entry name" value="CADMIUM-INDUCED PROTEIN CADI"/>
    <property type="match status" value="1"/>
</dbReference>
<dbReference type="PANTHER" id="PTHR41294">
    <property type="entry name" value="CADMIUM-INDUCED PROTEIN CADI"/>
    <property type="match status" value="1"/>
</dbReference>
<proteinExistence type="predicted"/>
<keyword evidence="3" id="KW-1185">Reference proteome</keyword>
<accession>A0A2U8GTM0</accession>
<dbReference type="Gene3D" id="3.10.180.10">
    <property type="entry name" value="2,3-Dihydroxybiphenyl 1,2-Dioxygenase, domain 1"/>
    <property type="match status" value="1"/>
</dbReference>
<dbReference type="PROSITE" id="PS51819">
    <property type="entry name" value="VOC"/>
    <property type="match status" value="1"/>
</dbReference>
<dbReference type="RefSeq" id="WP_108950473.1">
    <property type="nucleotide sequence ID" value="NZ_CP022187.1"/>
</dbReference>
<dbReference type="GO" id="GO:0051213">
    <property type="term" value="F:dioxygenase activity"/>
    <property type="evidence" value="ECO:0007669"/>
    <property type="project" value="UniProtKB-KW"/>
</dbReference>
<gene>
    <name evidence="2" type="ORF">CEW83_17385</name>
</gene>
<dbReference type="EMBL" id="CP022187">
    <property type="protein sequence ID" value="AWI76774.1"/>
    <property type="molecule type" value="Genomic_DNA"/>
</dbReference>
<name>A0A2U8GTM0_9RHOO</name>
<dbReference type="InterPro" id="IPR004360">
    <property type="entry name" value="Glyas_Fos-R_dOase_dom"/>
</dbReference>
<evidence type="ECO:0000313" key="3">
    <source>
        <dbReference type="Proteomes" id="UP000244930"/>
    </source>
</evidence>
<keyword evidence="2" id="KW-0223">Dioxygenase</keyword>
<evidence type="ECO:0000259" key="1">
    <source>
        <dbReference type="PROSITE" id="PS51819"/>
    </source>
</evidence>